<dbReference type="VEuPathDB" id="TriTrypDB:TcCLB.511215.100"/>
<dbReference type="Proteomes" id="UP000246121">
    <property type="component" value="Unassembled WGS sequence"/>
</dbReference>
<evidence type="ECO:0000256" key="1">
    <source>
        <dbReference type="SAM" id="MobiDB-lite"/>
    </source>
</evidence>
<reference evidence="3 4" key="1">
    <citation type="journal article" date="2018" name="Microb. Genom.">
        <title>Expanding an expanded genome: long-read sequencing of Trypanosoma cruzi.</title>
        <authorList>
            <person name="Berna L."/>
            <person name="Rodriguez M."/>
            <person name="Chiribao M.L."/>
            <person name="Parodi-Talice A."/>
            <person name="Pita S."/>
            <person name="Rijo G."/>
            <person name="Alvarez-Valin F."/>
            <person name="Robello C."/>
        </authorList>
    </citation>
    <scope>NUCLEOTIDE SEQUENCE [LARGE SCALE GENOMIC DNA]</scope>
    <source>
        <strain evidence="3 4">Dm28c</strain>
    </source>
</reference>
<organism evidence="3 4">
    <name type="scientific">Trypanosoma cruzi</name>
    <dbReference type="NCBI Taxonomy" id="5693"/>
    <lineage>
        <taxon>Eukaryota</taxon>
        <taxon>Discoba</taxon>
        <taxon>Euglenozoa</taxon>
        <taxon>Kinetoplastea</taxon>
        <taxon>Metakinetoplastina</taxon>
        <taxon>Trypanosomatida</taxon>
        <taxon>Trypanosomatidae</taxon>
        <taxon>Trypanosoma</taxon>
        <taxon>Schizotrypanum</taxon>
    </lineage>
</organism>
<comment type="caution">
    <text evidence="3">The sequence shown here is derived from an EMBL/GenBank/DDBJ whole genome shotgun (WGS) entry which is preliminary data.</text>
</comment>
<sequence>MRRVERSSRGEGEDALAKGEANVRTDTTVDVLRQASRHAQGAIETSWMTTRRLQMQGEQLEEIDRALDKMEHDLGVGDDALRRMTWTGRVKRWFTSRRKQASDGVESSTSSSVPSPSLPIKPQGLREKNQQREGTRGSKRDDVIGCGSSTSHLAMEEEKLLDALLNDVHAMREQATLQGAMLTEHNCRLDVIATKTDAVHNHVNRTKQKVEKML</sequence>
<dbReference type="VEuPathDB" id="TriTrypDB:TcCL_ESM12795"/>
<dbReference type="Gene3D" id="1.20.5.110">
    <property type="match status" value="1"/>
</dbReference>
<protein>
    <recommendedName>
        <fullName evidence="2">t-SNARE coiled-coil homology domain-containing protein</fullName>
    </recommendedName>
</protein>
<dbReference type="InterPro" id="IPR000727">
    <property type="entry name" value="T_SNARE_dom"/>
</dbReference>
<accession>A0A2V2V0V1</accession>
<evidence type="ECO:0000259" key="2">
    <source>
        <dbReference type="PROSITE" id="PS50192"/>
    </source>
</evidence>
<dbReference type="VEuPathDB" id="TriTrypDB:C4B63_55g30"/>
<dbReference type="AlphaFoldDB" id="A0A2V2V0V1"/>
<dbReference type="VEuPathDB" id="TriTrypDB:TcBrA4_0052990"/>
<feature type="compositionally biased region" description="Basic and acidic residues" evidence="1">
    <location>
        <begin position="124"/>
        <end position="143"/>
    </location>
</feature>
<name>A0A2V2V0V1_TRYCR</name>
<dbReference type="OrthoDB" id="18679at2759"/>
<dbReference type="VEuPathDB" id="TriTrypDB:TcG_02129"/>
<dbReference type="VEuPathDB" id="TriTrypDB:TcYC6_0055730"/>
<proteinExistence type="predicted"/>
<feature type="region of interest" description="Disordered" evidence="1">
    <location>
        <begin position="1"/>
        <end position="21"/>
    </location>
</feature>
<feature type="domain" description="T-SNARE coiled-coil homology" evidence="2">
    <location>
        <begin position="151"/>
        <end position="213"/>
    </location>
</feature>
<evidence type="ECO:0000313" key="4">
    <source>
        <dbReference type="Proteomes" id="UP000246121"/>
    </source>
</evidence>
<dbReference type="VEuPathDB" id="TriTrypDB:TCSYLVIO_001011"/>
<dbReference type="VEuPathDB" id="TriTrypDB:BCY84_16009"/>
<feature type="region of interest" description="Disordered" evidence="1">
    <location>
        <begin position="97"/>
        <end position="147"/>
    </location>
</feature>
<evidence type="ECO:0000313" key="3">
    <source>
        <dbReference type="EMBL" id="PWU89871.1"/>
    </source>
</evidence>
<dbReference type="PROSITE" id="PS50192">
    <property type="entry name" value="T_SNARE"/>
    <property type="match status" value="1"/>
</dbReference>
<dbReference type="VEuPathDB" id="TriTrypDB:ECC02_003306"/>
<gene>
    <name evidence="3" type="ORF">C4B63_55g30</name>
</gene>
<dbReference type="SUPFAM" id="SSF58038">
    <property type="entry name" value="SNARE fusion complex"/>
    <property type="match status" value="2"/>
</dbReference>
<dbReference type="EMBL" id="PRFA01000055">
    <property type="protein sequence ID" value="PWU89871.1"/>
    <property type="molecule type" value="Genomic_DNA"/>
</dbReference>
<dbReference type="VEuPathDB" id="TriTrypDB:TCDM_03884"/>